<dbReference type="PANTHER" id="PTHR47359:SF3">
    <property type="entry name" value="NLP_P60 DOMAIN-CONTAINING PROTEIN-RELATED"/>
    <property type="match status" value="1"/>
</dbReference>
<dbReference type="Pfam" id="PF10774">
    <property type="entry name" value="DUF4226"/>
    <property type="match status" value="1"/>
</dbReference>
<dbReference type="PROSITE" id="PS51935">
    <property type="entry name" value="NLPC_P60"/>
    <property type="match status" value="1"/>
</dbReference>
<gene>
    <name evidence="6" type="ORF">RMCN_0865</name>
</gene>
<dbReference type="EMBL" id="BCTA01000013">
    <property type="protein sequence ID" value="GAT07732.1"/>
    <property type="molecule type" value="Genomic_DNA"/>
</dbReference>
<dbReference type="SUPFAM" id="SSF54001">
    <property type="entry name" value="Cysteine proteinases"/>
    <property type="match status" value="1"/>
</dbReference>
<evidence type="ECO:0000313" key="6">
    <source>
        <dbReference type="EMBL" id="GAT07732.1"/>
    </source>
</evidence>
<dbReference type="InterPro" id="IPR051794">
    <property type="entry name" value="PG_Endopeptidase_C40"/>
</dbReference>
<keyword evidence="4" id="KW-0788">Thiol protease</keyword>
<reference evidence="6 7" key="1">
    <citation type="journal article" date="2016" name="Genome Announc.">
        <title>Draft Genome Sequences of Five Rapidly Growing Mycobacterium Species, M. thermoresistibile, M. fortuitum subsp. acetamidolyticum, M. canariasense, M. brisbanense, and M. novocastrense.</title>
        <authorList>
            <person name="Katahira K."/>
            <person name="Ogura Y."/>
            <person name="Gotoh Y."/>
            <person name="Hayashi T."/>
        </authorList>
    </citation>
    <scope>NUCLEOTIDE SEQUENCE [LARGE SCALE GENOMIC DNA]</scope>
    <source>
        <strain evidence="6 7">JCM18114</strain>
    </source>
</reference>
<evidence type="ECO:0000256" key="4">
    <source>
        <dbReference type="ARBA" id="ARBA00022807"/>
    </source>
</evidence>
<dbReference type="Gene3D" id="3.90.1720.10">
    <property type="entry name" value="endopeptidase domain like (from Nostoc punctiforme)"/>
    <property type="match status" value="1"/>
</dbReference>
<keyword evidence="3" id="KW-0378">Hydrolase</keyword>
<dbReference type="Pfam" id="PF00877">
    <property type="entry name" value="NLPC_P60"/>
    <property type="match status" value="1"/>
</dbReference>
<comment type="caution">
    <text evidence="6">The sequence shown here is derived from an EMBL/GenBank/DDBJ whole genome shotgun (WGS) entry which is preliminary data.</text>
</comment>
<accession>A0ABQ0KEE5</accession>
<proteinExistence type="inferred from homology"/>
<evidence type="ECO:0000256" key="1">
    <source>
        <dbReference type="ARBA" id="ARBA00007074"/>
    </source>
</evidence>
<evidence type="ECO:0000259" key="5">
    <source>
        <dbReference type="PROSITE" id="PS51935"/>
    </source>
</evidence>
<organism evidence="6 7">
    <name type="scientific">Mycolicibacterium novocastrense</name>
    <name type="common">Mycobacterium novocastrense</name>
    <dbReference type="NCBI Taxonomy" id="59813"/>
    <lineage>
        <taxon>Bacteria</taxon>
        <taxon>Bacillati</taxon>
        <taxon>Actinomycetota</taxon>
        <taxon>Actinomycetes</taxon>
        <taxon>Mycobacteriales</taxon>
        <taxon>Mycobacteriaceae</taxon>
        <taxon>Mycolicibacterium</taxon>
    </lineage>
</organism>
<dbReference type="InterPro" id="IPR038765">
    <property type="entry name" value="Papain-like_cys_pep_sf"/>
</dbReference>
<name>A0ABQ0KEE5_MYCNV</name>
<dbReference type="Proteomes" id="UP000069773">
    <property type="component" value="Unassembled WGS sequence"/>
</dbReference>
<feature type="domain" description="NlpC/P60" evidence="5">
    <location>
        <begin position="162"/>
        <end position="274"/>
    </location>
</feature>
<dbReference type="InterPro" id="IPR000064">
    <property type="entry name" value="NLP_P60_dom"/>
</dbReference>
<evidence type="ECO:0000256" key="2">
    <source>
        <dbReference type="ARBA" id="ARBA00022670"/>
    </source>
</evidence>
<evidence type="ECO:0000256" key="3">
    <source>
        <dbReference type="ARBA" id="ARBA00022801"/>
    </source>
</evidence>
<sequence length="274" mass="29285">MVLTVDEITVLQRAHDLFAGSPAVAAAGGPAVDAERSLRGGQSLSGAAFERYHQRAAQGRSDLRASGATDAQLSTILRGAADEHAAARQQTRVILDAARADSAPAADTPMGQREFLRRRVARLRAQHRTVSGARLRALRRLALIRALRYGRVDMARLAGAPNPRAAMAVRAALSKLGRPYVWGATGPNAFDCSGLVQWAYRQAGVDISRTTWTQIHDGAPVPRSMIAVGDLVFPNRGHVQMYIGNGQVVEAPYSGASIRISSLGDAVAIRRPII</sequence>
<comment type="similarity">
    <text evidence="1">Belongs to the peptidase C40 family.</text>
</comment>
<keyword evidence="2" id="KW-0645">Protease</keyword>
<protein>
    <submittedName>
        <fullName evidence="6">Secreted protein</fullName>
    </submittedName>
</protein>
<dbReference type="PANTHER" id="PTHR47359">
    <property type="entry name" value="PEPTIDOGLYCAN DL-ENDOPEPTIDASE CWLO"/>
    <property type="match status" value="1"/>
</dbReference>
<dbReference type="InterPro" id="IPR019710">
    <property type="entry name" value="DUF4226"/>
</dbReference>
<evidence type="ECO:0000313" key="7">
    <source>
        <dbReference type="Proteomes" id="UP000069773"/>
    </source>
</evidence>
<keyword evidence="7" id="KW-1185">Reference proteome</keyword>